<dbReference type="Gene3D" id="1.10.260.40">
    <property type="entry name" value="lambda repressor-like DNA-binding domains"/>
    <property type="match status" value="1"/>
</dbReference>
<keyword evidence="1" id="KW-0805">Transcription regulation</keyword>
<dbReference type="CDD" id="cd06267">
    <property type="entry name" value="PBP1_LacI_sugar_binding-like"/>
    <property type="match status" value="1"/>
</dbReference>
<comment type="caution">
    <text evidence="5">The sequence shown here is derived from an EMBL/GenBank/DDBJ whole genome shotgun (WGS) entry which is preliminary data.</text>
</comment>
<dbReference type="GO" id="GO:0003700">
    <property type="term" value="F:DNA-binding transcription factor activity"/>
    <property type="evidence" value="ECO:0007669"/>
    <property type="project" value="TreeGrafter"/>
</dbReference>
<dbReference type="Pfam" id="PF13377">
    <property type="entry name" value="Peripla_BP_3"/>
    <property type="match status" value="1"/>
</dbReference>
<dbReference type="Gene3D" id="3.40.50.2300">
    <property type="match status" value="2"/>
</dbReference>
<evidence type="ECO:0000259" key="4">
    <source>
        <dbReference type="PROSITE" id="PS50932"/>
    </source>
</evidence>
<dbReference type="InterPro" id="IPR028082">
    <property type="entry name" value="Peripla_BP_I"/>
</dbReference>
<dbReference type="RefSeq" id="WP_182516147.1">
    <property type="nucleotide sequence ID" value="NZ_JACGXP010000003.1"/>
</dbReference>
<dbReference type="CDD" id="cd01392">
    <property type="entry name" value="HTH_LacI"/>
    <property type="match status" value="1"/>
</dbReference>
<dbReference type="SUPFAM" id="SSF47413">
    <property type="entry name" value="lambda repressor-like DNA-binding domains"/>
    <property type="match status" value="1"/>
</dbReference>
<organism evidence="5 6">
    <name type="scientific">Curtobacterium pusillum</name>
    <dbReference type="NCBI Taxonomy" id="69373"/>
    <lineage>
        <taxon>Bacteria</taxon>
        <taxon>Bacillati</taxon>
        <taxon>Actinomycetota</taxon>
        <taxon>Actinomycetes</taxon>
        <taxon>Micrococcales</taxon>
        <taxon>Microbacteriaceae</taxon>
        <taxon>Curtobacterium</taxon>
    </lineage>
</organism>
<proteinExistence type="predicted"/>
<dbReference type="AlphaFoldDB" id="A0AAW3T7Q9"/>
<dbReference type="SMART" id="SM00354">
    <property type="entry name" value="HTH_LACI"/>
    <property type="match status" value="1"/>
</dbReference>
<dbReference type="Proteomes" id="UP000590225">
    <property type="component" value="Unassembled WGS sequence"/>
</dbReference>
<dbReference type="GO" id="GO:0000976">
    <property type="term" value="F:transcription cis-regulatory region binding"/>
    <property type="evidence" value="ECO:0007669"/>
    <property type="project" value="TreeGrafter"/>
</dbReference>
<reference evidence="5 6" key="1">
    <citation type="submission" date="2020-07" db="EMBL/GenBank/DDBJ databases">
        <title>Above-ground endophytic microbial communities from plants in different locations in the United States.</title>
        <authorList>
            <person name="Frank C."/>
        </authorList>
    </citation>
    <scope>NUCLEOTIDE SEQUENCE [LARGE SCALE GENOMIC DNA]</scope>
    <source>
        <strain evidence="5 6">WPL5_2</strain>
    </source>
</reference>
<evidence type="ECO:0000256" key="1">
    <source>
        <dbReference type="ARBA" id="ARBA00023015"/>
    </source>
</evidence>
<feature type="domain" description="HTH lacI-type" evidence="4">
    <location>
        <begin position="3"/>
        <end position="57"/>
    </location>
</feature>
<evidence type="ECO:0000256" key="2">
    <source>
        <dbReference type="ARBA" id="ARBA00023125"/>
    </source>
</evidence>
<evidence type="ECO:0000256" key="3">
    <source>
        <dbReference type="ARBA" id="ARBA00023163"/>
    </source>
</evidence>
<protein>
    <submittedName>
        <fullName evidence="5">DNA-binding LacI/PurR family transcriptional regulator</fullName>
    </submittedName>
</protein>
<dbReference type="InterPro" id="IPR010982">
    <property type="entry name" value="Lambda_DNA-bd_dom_sf"/>
</dbReference>
<keyword evidence="2 5" id="KW-0238">DNA-binding</keyword>
<dbReference type="SUPFAM" id="SSF53822">
    <property type="entry name" value="Periplasmic binding protein-like I"/>
    <property type="match status" value="1"/>
</dbReference>
<name>A0AAW3T7Q9_9MICO</name>
<dbReference type="PANTHER" id="PTHR30146:SF153">
    <property type="entry name" value="LACTOSE OPERON REPRESSOR"/>
    <property type="match status" value="1"/>
</dbReference>
<dbReference type="PROSITE" id="PS50932">
    <property type="entry name" value="HTH_LACI_2"/>
    <property type="match status" value="1"/>
</dbReference>
<evidence type="ECO:0000313" key="5">
    <source>
        <dbReference type="EMBL" id="MBA8990879.1"/>
    </source>
</evidence>
<dbReference type="EMBL" id="JACGXP010000003">
    <property type="protein sequence ID" value="MBA8990879.1"/>
    <property type="molecule type" value="Genomic_DNA"/>
</dbReference>
<dbReference type="Pfam" id="PF00356">
    <property type="entry name" value="LacI"/>
    <property type="match status" value="1"/>
</dbReference>
<gene>
    <name evidence="5" type="ORF">FHW23_002144</name>
</gene>
<dbReference type="InterPro" id="IPR000843">
    <property type="entry name" value="HTH_LacI"/>
</dbReference>
<sequence length="342" mass="36337">MRATVRDVAALAGVSPKTVSNVINGGVVVRPETRARVERALAELDYVPNLSARGLRNGRSGAIALTLPEMASAYSAELAQWFVELARERGWTVQLDQTANDPARERDLVSRARAHLVDGLILNPVSLSASVLASAEGLPPTVVIGEVEPEHVDQVHVDSRTAAEQVTAYLVSRGHRRIAIVGAARESAATATSVLRERGYLAGLGGAGIPADGALRVPLPSWTTSAAASAFAEWLDEHPLPDAVFAFTDSIAFGVLHVLAARGVRVPDQVSVIGFDDVDGAAYAIPALSTVSFDRRAFATAALDLLTRRIEDRDAPPETVVIPHRIVERASVASRPARPRLL</sequence>
<dbReference type="InterPro" id="IPR046335">
    <property type="entry name" value="LacI/GalR-like_sensor"/>
</dbReference>
<keyword evidence="3" id="KW-0804">Transcription</keyword>
<dbReference type="PROSITE" id="PS00356">
    <property type="entry name" value="HTH_LACI_1"/>
    <property type="match status" value="1"/>
</dbReference>
<evidence type="ECO:0000313" key="6">
    <source>
        <dbReference type="Proteomes" id="UP000590225"/>
    </source>
</evidence>
<accession>A0AAW3T7Q9</accession>
<dbReference type="PANTHER" id="PTHR30146">
    <property type="entry name" value="LACI-RELATED TRANSCRIPTIONAL REPRESSOR"/>
    <property type="match status" value="1"/>
</dbReference>